<feature type="domain" description="RNase H type-1" evidence="1">
    <location>
        <begin position="2"/>
        <end position="79"/>
    </location>
</feature>
<dbReference type="EMBL" id="CM001740">
    <property type="protein sequence ID" value="KJB09964.1"/>
    <property type="molecule type" value="Genomic_DNA"/>
</dbReference>
<dbReference type="GO" id="GO:0003676">
    <property type="term" value="F:nucleic acid binding"/>
    <property type="evidence" value="ECO:0007669"/>
    <property type="project" value="InterPro"/>
</dbReference>
<dbReference type="OMA" id="WQLGATW"/>
<dbReference type="InterPro" id="IPR053151">
    <property type="entry name" value="RNase_H-like"/>
</dbReference>
<sequence>MGSCILGFARKVGDCSVNDAKLWGVYDGLLQAWQLGATWVVLELDNWEVVQLVKGGSGAAVHNALVSEIQRLLRQEWSLSGRELSSRCFSRYCLPPAIGISSTPTTPR</sequence>
<dbReference type="PANTHER" id="PTHR47723">
    <property type="entry name" value="OS05G0353850 PROTEIN"/>
    <property type="match status" value="1"/>
</dbReference>
<dbReference type="Pfam" id="PF13456">
    <property type="entry name" value="RVT_3"/>
    <property type="match status" value="1"/>
</dbReference>
<accession>A0A0D2PT35</accession>
<evidence type="ECO:0000259" key="1">
    <source>
        <dbReference type="Pfam" id="PF13456"/>
    </source>
</evidence>
<evidence type="ECO:0000313" key="3">
    <source>
        <dbReference type="Proteomes" id="UP000032304"/>
    </source>
</evidence>
<organism evidence="2 3">
    <name type="scientific">Gossypium raimondii</name>
    <name type="common">Peruvian cotton</name>
    <name type="synonym">Gossypium klotzschianum subsp. raimondii</name>
    <dbReference type="NCBI Taxonomy" id="29730"/>
    <lineage>
        <taxon>Eukaryota</taxon>
        <taxon>Viridiplantae</taxon>
        <taxon>Streptophyta</taxon>
        <taxon>Embryophyta</taxon>
        <taxon>Tracheophyta</taxon>
        <taxon>Spermatophyta</taxon>
        <taxon>Magnoliopsida</taxon>
        <taxon>eudicotyledons</taxon>
        <taxon>Gunneridae</taxon>
        <taxon>Pentapetalae</taxon>
        <taxon>rosids</taxon>
        <taxon>malvids</taxon>
        <taxon>Malvales</taxon>
        <taxon>Malvaceae</taxon>
        <taxon>Malvoideae</taxon>
        <taxon>Gossypium</taxon>
    </lineage>
</organism>
<dbReference type="PANTHER" id="PTHR47723:SF13">
    <property type="entry name" value="PUTATIVE-RELATED"/>
    <property type="match status" value="1"/>
</dbReference>
<evidence type="ECO:0000313" key="2">
    <source>
        <dbReference type="EMBL" id="KJB09964.1"/>
    </source>
</evidence>
<dbReference type="Gramene" id="KJB09964">
    <property type="protein sequence ID" value="KJB09964"/>
    <property type="gene ID" value="B456_001G178300"/>
</dbReference>
<dbReference type="AlphaFoldDB" id="A0A0D2PT35"/>
<dbReference type="Proteomes" id="UP000032304">
    <property type="component" value="Chromosome 1"/>
</dbReference>
<dbReference type="InterPro" id="IPR044730">
    <property type="entry name" value="RNase_H-like_dom_plant"/>
</dbReference>
<reference evidence="2 3" key="1">
    <citation type="journal article" date="2012" name="Nature">
        <title>Repeated polyploidization of Gossypium genomes and the evolution of spinnable cotton fibres.</title>
        <authorList>
            <person name="Paterson A.H."/>
            <person name="Wendel J.F."/>
            <person name="Gundlach H."/>
            <person name="Guo H."/>
            <person name="Jenkins J."/>
            <person name="Jin D."/>
            <person name="Llewellyn D."/>
            <person name="Showmaker K.C."/>
            <person name="Shu S."/>
            <person name="Udall J."/>
            <person name="Yoo M.J."/>
            <person name="Byers R."/>
            <person name="Chen W."/>
            <person name="Doron-Faigenboim A."/>
            <person name="Duke M.V."/>
            <person name="Gong L."/>
            <person name="Grimwood J."/>
            <person name="Grover C."/>
            <person name="Grupp K."/>
            <person name="Hu G."/>
            <person name="Lee T.H."/>
            <person name="Li J."/>
            <person name="Lin L."/>
            <person name="Liu T."/>
            <person name="Marler B.S."/>
            <person name="Page J.T."/>
            <person name="Roberts A.W."/>
            <person name="Romanel E."/>
            <person name="Sanders W.S."/>
            <person name="Szadkowski E."/>
            <person name="Tan X."/>
            <person name="Tang H."/>
            <person name="Xu C."/>
            <person name="Wang J."/>
            <person name="Wang Z."/>
            <person name="Zhang D."/>
            <person name="Zhang L."/>
            <person name="Ashrafi H."/>
            <person name="Bedon F."/>
            <person name="Bowers J.E."/>
            <person name="Brubaker C.L."/>
            <person name="Chee P.W."/>
            <person name="Das S."/>
            <person name="Gingle A.R."/>
            <person name="Haigler C.H."/>
            <person name="Harker D."/>
            <person name="Hoffmann L.V."/>
            <person name="Hovav R."/>
            <person name="Jones D.C."/>
            <person name="Lemke C."/>
            <person name="Mansoor S."/>
            <person name="ur Rahman M."/>
            <person name="Rainville L.N."/>
            <person name="Rambani A."/>
            <person name="Reddy U.K."/>
            <person name="Rong J.K."/>
            <person name="Saranga Y."/>
            <person name="Scheffler B.E."/>
            <person name="Scheffler J.A."/>
            <person name="Stelly D.M."/>
            <person name="Triplett B.A."/>
            <person name="Van Deynze A."/>
            <person name="Vaslin M.F."/>
            <person name="Waghmare V.N."/>
            <person name="Walford S.A."/>
            <person name="Wright R.J."/>
            <person name="Zaki E.A."/>
            <person name="Zhang T."/>
            <person name="Dennis E.S."/>
            <person name="Mayer K.F."/>
            <person name="Peterson D.G."/>
            <person name="Rokhsar D.S."/>
            <person name="Wang X."/>
            <person name="Schmutz J."/>
        </authorList>
    </citation>
    <scope>NUCLEOTIDE SEQUENCE [LARGE SCALE GENOMIC DNA]</scope>
</reference>
<dbReference type="GO" id="GO:0004523">
    <property type="term" value="F:RNA-DNA hybrid ribonuclease activity"/>
    <property type="evidence" value="ECO:0007669"/>
    <property type="project" value="InterPro"/>
</dbReference>
<dbReference type="InterPro" id="IPR002156">
    <property type="entry name" value="RNaseH_domain"/>
</dbReference>
<keyword evidence="3" id="KW-1185">Reference proteome</keyword>
<protein>
    <recommendedName>
        <fullName evidence="1">RNase H type-1 domain-containing protein</fullName>
    </recommendedName>
</protein>
<proteinExistence type="predicted"/>
<name>A0A0D2PT35_GOSRA</name>
<dbReference type="CDD" id="cd06222">
    <property type="entry name" value="RNase_H_like"/>
    <property type="match status" value="1"/>
</dbReference>
<gene>
    <name evidence="2" type="ORF">B456_001G178300</name>
</gene>